<evidence type="ECO:0008006" key="7">
    <source>
        <dbReference type="Google" id="ProtNLM"/>
    </source>
</evidence>
<reference evidence="5" key="1">
    <citation type="submission" date="2015-10" db="EMBL/GenBank/DDBJ databases">
        <authorList>
            <person name="Regsiter A."/>
            <person name="william w."/>
        </authorList>
    </citation>
    <scope>NUCLEOTIDE SEQUENCE</scope>
    <source>
        <strain evidence="5">Montdore</strain>
    </source>
</reference>
<dbReference type="EMBL" id="LN891121">
    <property type="protein sequence ID" value="CUS08641.1"/>
    <property type="molecule type" value="Genomic_DNA"/>
</dbReference>
<dbReference type="FunFam" id="1.10.10.1410:FF:000002">
    <property type="entry name" value="60S acidic ribosomal protein P2"/>
    <property type="match status" value="1"/>
</dbReference>
<feature type="chain" id="PRO_5013036303" description="60S acidic ribosomal protein P2" evidence="4">
    <location>
        <begin position="21"/>
        <end position="126"/>
    </location>
</feature>
<dbReference type="InterPro" id="IPR044076">
    <property type="entry name" value="Ribosomal_P2"/>
</dbReference>
<keyword evidence="4" id="KW-0732">Signal</keyword>
<evidence type="ECO:0000313" key="5">
    <source>
        <dbReference type="EMBL" id="CUS08641.1"/>
    </source>
</evidence>
<gene>
    <name evidence="5" type="ORF">GSTUAT00007286001</name>
</gene>
<dbReference type="CDD" id="cd05833">
    <property type="entry name" value="Ribosomal_P2"/>
    <property type="match status" value="1"/>
</dbReference>
<evidence type="ECO:0000256" key="4">
    <source>
        <dbReference type="SAM" id="SignalP"/>
    </source>
</evidence>
<dbReference type="AlphaFoldDB" id="A0A292PPD7"/>
<dbReference type="PANTHER" id="PTHR21141">
    <property type="entry name" value="60S ACIDIC RIBOSOMAL PROTEIN FAMILY MEMBER"/>
    <property type="match status" value="1"/>
</dbReference>
<dbReference type="GO" id="GO:0022625">
    <property type="term" value="C:cytosolic large ribosomal subunit"/>
    <property type="evidence" value="ECO:0007669"/>
    <property type="project" value="InterPro"/>
</dbReference>
<sequence>MKHLAAYLLLGLSGNTCPSAEDIKVVLGAAGIDADEERLSTLLKELEGKDINELITEGTTKLASVPTGGSGGGGASGSQPLSQLQVALEGKFANEFHRSPRRTWVSASSTKRSNIKIKNWVPFFLL</sequence>
<dbReference type="GO" id="GO:0003735">
    <property type="term" value="F:structural constituent of ribosome"/>
    <property type="evidence" value="ECO:0007669"/>
    <property type="project" value="InterPro"/>
</dbReference>
<evidence type="ECO:0000313" key="6">
    <source>
        <dbReference type="Proteomes" id="UP001412239"/>
    </source>
</evidence>
<keyword evidence="2" id="KW-0689">Ribosomal protein</keyword>
<evidence type="ECO:0000256" key="2">
    <source>
        <dbReference type="ARBA" id="ARBA00022980"/>
    </source>
</evidence>
<dbReference type="Pfam" id="PF00428">
    <property type="entry name" value="Ribosomal_60s"/>
    <property type="match status" value="1"/>
</dbReference>
<accession>A0A292PPD7</accession>
<evidence type="ECO:0000256" key="3">
    <source>
        <dbReference type="ARBA" id="ARBA00023274"/>
    </source>
</evidence>
<evidence type="ECO:0000256" key="1">
    <source>
        <dbReference type="ARBA" id="ARBA00005436"/>
    </source>
</evidence>
<name>A0A292PPD7_9PEZI</name>
<proteinExistence type="inferred from homology"/>
<dbReference type="InterPro" id="IPR038716">
    <property type="entry name" value="P1/P2_N_sf"/>
</dbReference>
<dbReference type="GO" id="GO:0002182">
    <property type="term" value="P:cytoplasmic translational elongation"/>
    <property type="evidence" value="ECO:0007669"/>
    <property type="project" value="InterPro"/>
</dbReference>
<dbReference type="Proteomes" id="UP001412239">
    <property type="component" value="Unassembled WGS sequence"/>
</dbReference>
<dbReference type="Gene3D" id="1.10.10.1410">
    <property type="match status" value="1"/>
</dbReference>
<dbReference type="PANTHER" id="PTHR21141:SF5">
    <property type="entry name" value="LARGE RIBOSOMAL SUBUNIT PROTEIN P2"/>
    <property type="match status" value="1"/>
</dbReference>
<comment type="similarity">
    <text evidence="1">Belongs to the eukaryotic ribosomal protein P1/P2 family.</text>
</comment>
<organism evidence="5 6">
    <name type="scientific">Tuber aestivum</name>
    <name type="common">summer truffle</name>
    <dbReference type="NCBI Taxonomy" id="59557"/>
    <lineage>
        <taxon>Eukaryota</taxon>
        <taxon>Fungi</taxon>
        <taxon>Dikarya</taxon>
        <taxon>Ascomycota</taxon>
        <taxon>Pezizomycotina</taxon>
        <taxon>Pezizomycetes</taxon>
        <taxon>Pezizales</taxon>
        <taxon>Tuberaceae</taxon>
        <taxon>Tuber</taxon>
    </lineage>
</organism>
<keyword evidence="6" id="KW-1185">Reference proteome</keyword>
<protein>
    <recommendedName>
        <fullName evidence="7">60S acidic ribosomal protein P2</fullName>
    </recommendedName>
</protein>
<feature type="signal peptide" evidence="4">
    <location>
        <begin position="1"/>
        <end position="20"/>
    </location>
</feature>
<keyword evidence="3" id="KW-0687">Ribonucleoprotein</keyword>